<evidence type="ECO:0000256" key="1">
    <source>
        <dbReference type="SAM" id="MobiDB-lite"/>
    </source>
</evidence>
<feature type="region of interest" description="Disordered" evidence="1">
    <location>
        <begin position="333"/>
        <end position="362"/>
    </location>
</feature>
<dbReference type="OrthoDB" id="5380416at2759"/>
<organism evidence="2 3">
    <name type="scientific">Ophiocordyceps polyrhachis-furcata BCC 54312</name>
    <dbReference type="NCBI Taxonomy" id="1330021"/>
    <lineage>
        <taxon>Eukaryota</taxon>
        <taxon>Fungi</taxon>
        <taxon>Dikarya</taxon>
        <taxon>Ascomycota</taxon>
        <taxon>Pezizomycotina</taxon>
        <taxon>Sordariomycetes</taxon>
        <taxon>Hypocreomycetidae</taxon>
        <taxon>Hypocreales</taxon>
        <taxon>Ophiocordycipitaceae</taxon>
        <taxon>Ophiocordyceps</taxon>
    </lineage>
</organism>
<dbReference type="EMBL" id="LKCN02000001">
    <property type="protein sequence ID" value="RCI17319.1"/>
    <property type="molecule type" value="Genomic_DNA"/>
</dbReference>
<evidence type="ECO:0000313" key="3">
    <source>
        <dbReference type="Proteomes" id="UP000253664"/>
    </source>
</evidence>
<feature type="compositionally biased region" description="Basic and acidic residues" evidence="1">
    <location>
        <begin position="185"/>
        <end position="211"/>
    </location>
</feature>
<sequence>MQKAGGRPGAGENNATFWPVAFAGSDWLRRASCICPQGAVRRRAPIPTYLEATLPHSPSTSGLQATAPCYLYLDQVVATLPLHLPLHYPYLLCTYFGHKASLSVLTLRPPAFNHLLLSHLACSAYRHKAPSPNMPSRLGDSALPRFELPVLDLGFGRITDGTNIPPPPASPVHQKVLTPPQTPPAEKEDPLEQKEEAEQSSDHKDSHELHDVGIGAARNLATPPNSTAPAPKRSDEEESLSPVGSGRESSLRRLFSRNMLNSPPDADGRSMSVGGASIKATSRPESRGTTIVADDRRRKRGSAWFRRLRGGDSRRSTMCFDETTQVTVVPIKAPDLSPKPCEEPHHITISPPMPVGPPPPMIPELVHLRREDSLLGSDLFRNIK</sequence>
<feature type="region of interest" description="Disordered" evidence="1">
    <location>
        <begin position="159"/>
        <end position="297"/>
    </location>
</feature>
<feature type="compositionally biased region" description="Pro residues" evidence="1">
    <location>
        <begin position="351"/>
        <end position="362"/>
    </location>
</feature>
<evidence type="ECO:0000313" key="2">
    <source>
        <dbReference type="EMBL" id="RCI17319.1"/>
    </source>
</evidence>
<name>A0A367LSD9_9HYPO</name>
<reference evidence="2 3" key="1">
    <citation type="journal article" date="2015" name="BMC Genomics">
        <title>Insights from the genome of Ophiocordyceps polyrhachis-furcata to pathogenicity and host specificity in insect fungi.</title>
        <authorList>
            <person name="Wichadakul D."/>
            <person name="Kobmoo N."/>
            <person name="Ingsriswang S."/>
            <person name="Tangphatsornruang S."/>
            <person name="Chantasingh D."/>
            <person name="Luangsa-ard J.J."/>
            <person name="Eurwilaichitr L."/>
        </authorList>
    </citation>
    <scope>NUCLEOTIDE SEQUENCE [LARGE SCALE GENOMIC DNA]</scope>
    <source>
        <strain evidence="2 3">BCC 54312</strain>
    </source>
</reference>
<proteinExistence type="predicted"/>
<protein>
    <submittedName>
        <fullName evidence="2">Uncharacterized protein</fullName>
    </submittedName>
</protein>
<gene>
    <name evidence="2" type="ORF">L249_2874</name>
</gene>
<accession>A0A367LSD9</accession>
<keyword evidence="3" id="KW-1185">Reference proteome</keyword>
<comment type="caution">
    <text evidence="2">The sequence shown here is derived from an EMBL/GenBank/DDBJ whole genome shotgun (WGS) entry which is preliminary data.</text>
</comment>
<dbReference type="Proteomes" id="UP000253664">
    <property type="component" value="Unassembled WGS sequence"/>
</dbReference>
<dbReference type="STRING" id="1330021.A0A367LSD9"/>
<dbReference type="AlphaFoldDB" id="A0A367LSD9"/>